<proteinExistence type="predicted"/>
<keyword evidence="4" id="KW-1185">Reference proteome</keyword>
<dbReference type="Proteomes" id="UP000499080">
    <property type="component" value="Unassembled WGS sequence"/>
</dbReference>
<sequence length="89" mass="9995">MPEASHQLPPMAFPELHIVLVQERENQERDERNYLVLRNGQGGKSEKLLAVSPQVALMEDLQREMAYIYMSQGGKSEKLSAASPPAMNN</sequence>
<organism evidence="1 4">
    <name type="scientific">Araneus ventricosus</name>
    <name type="common">Orbweaver spider</name>
    <name type="synonym">Epeira ventricosa</name>
    <dbReference type="NCBI Taxonomy" id="182803"/>
    <lineage>
        <taxon>Eukaryota</taxon>
        <taxon>Metazoa</taxon>
        <taxon>Ecdysozoa</taxon>
        <taxon>Arthropoda</taxon>
        <taxon>Chelicerata</taxon>
        <taxon>Arachnida</taxon>
        <taxon>Araneae</taxon>
        <taxon>Araneomorphae</taxon>
        <taxon>Entelegynae</taxon>
        <taxon>Araneoidea</taxon>
        <taxon>Araneidae</taxon>
        <taxon>Araneus</taxon>
    </lineage>
</organism>
<dbReference type="EMBL" id="BGPR01023964">
    <property type="protein sequence ID" value="GBN91593.1"/>
    <property type="molecule type" value="Genomic_DNA"/>
</dbReference>
<evidence type="ECO:0000313" key="4">
    <source>
        <dbReference type="Proteomes" id="UP000499080"/>
    </source>
</evidence>
<name>A0A4Y2SVC1_ARAVE</name>
<protein>
    <submittedName>
        <fullName evidence="1">Uncharacterized protein</fullName>
    </submittedName>
</protein>
<evidence type="ECO:0000313" key="1">
    <source>
        <dbReference type="EMBL" id="GBN91593.1"/>
    </source>
</evidence>
<dbReference type="EMBL" id="BGPR01024205">
    <property type="protein sequence ID" value="GBN92078.1"/>
    <property type="molecule type" value="Genomic_DNA"/>
</dbReference>
<accession>A0A4Y2SVC1</accession>
<dbReference type="EMBL" id="BGPR01024203">
    <property type="protein sequence ID" value="GBN92073.1"/>
    <property type="molecule type" value="Genomic_DNA"/>
</dbReference>
<comment type="caution">
    <text evidence="1">The sequence shown here is derived from an EMBL/GenBank/DDBJ whole genome shotgun (WGS) entry which is preliminary data.</text>
</comment>
<reference evidence="1 4" key="1">
    <citation type="journal article" date="2019" name="Sci. Rep.">
        <title>Orb-weaving spider Araneus ventricosus genome elucidates the spidroin gene catalogue.</title>
        <authorList>
            <person name="Kono N."/>
            <person name="Nakamura H."/>
            <person name="Ohtoshi R."/>
            <person name="Moran D.A.P."/>
            <person name="Shinohara A."/>
            <person name="Yoshida Y."/>
            <person name="Fujiwara M."/>
            <person name="Mori M."/>
            <person name="Tomita M."/>
            <person name="Arakawa K."/>
        </authorList>
    </citation>
    <scope>NUCLEOTIDE SEQUENCE [LARGE SCALE GENOMIC DNA]</scope>
</reference>
<evidence type="ECO:0000313" key="2">
    <source>
        <dbReference type="EMBL" id="GBN92073.1"/>
    </source>
</evidence>
<gene>
    <name evidence="3" type="ORF">AVEN_123957_1</name>
    <name evidence="2" type="ORF">AVEN_255993_1</name>
    <name evidence="1" type="ORF">AVEN_263192_1</name>
</gene>
<evidence type="ECO:0000313" key="3">
    <source>
        <dbReference type="EMBL" id="GBN92078.1"/>
    </source>
</evidence>
<dbReference type="AlphaFoldDB" id="A0A4Y2SVC1"/>